<evidence type="ECO:0000313" key="3">
    <source>
        <dbReference type="Proteomes" id="UP000295294"/>
    </source>
</evidence>
<protein>
    <submittedName>
        <fullName evidence="2">Uncharacterized protein</fullName>
    </submittedName>
</protein>
<keyword evidence="2" id="KW-0614">Plasmid</keyword>
<organism evidence="2 3">
    <name type="scientific">Cupriavidus oxalaticus</name>
    <dbReference type="NCBI Taxonomy" id="96344"/>
    <lineage>
        <taxon>Bacteria</taxon>
        <taxon>Pseudomonadati</taxon>
        <taxon>Pseudomonadota</taxon>
        <taxon>Betaproteobacteria</taxon>
        <taxon>Burkholderiales</taxon>
        <taxon>Burkholderiaceae</taxon>
        <taxon>Cupriavidus</taxon>
    </lineage>
</organism>
<accession>A0A4P7LNN2</accession>
<evidence type="ECO:0000256" key="1">
    <source>
        <dbReference type="SAM" id="SignalP"/>
    </source>
</evidence>
<evidence type="ECO:0000313" key="2">
    <source>
        <dbReference type="EMBL" id="QBY56469.1"/>
    </source>
</evidence>
<dbReference type="RefSeq" id="WP_135707711.1">
    <property type="nucleotide sequence ID" value="NZ_CP038639.1"/>
</dbReference>
<name>A0A4P7LNN2_9BURK</name>
<dbReference type="OrthoDB" id="7443515at2"/>
<proteinExistence type="predicted"/>
<feature type="signal peptide" evidence="1">
    <location>
        <begin position="1"/>
        <end position="19"/>
    </location>
</feature>
<feature type="chain" id="PRO_5020752488" evidence="1">
    <location>
        <begin position="20"/>
        <end position="336"/>
    </location>
</feature>
<geneLocation type="plasmid" evidence="2">
    <name>unnamed4</name>
</geneLocation>
<dbReference type="KEGG" id="cox:E0W60_36425"/>
<dbReference type="Proteomes" id="UP000295294">
    <property type="component" value="Plasmid unnamed4"/>
</dbReference>
<keyword evidence="1" id="KW-0732">Signal</keyword>
<dbReference type="AlphaFoldDB" id="A0A4P7LNN2"/>
<gene>
    <name evidence="2" type="ORF">E0W60_36425</name>
</gene>
<reference evidence="2 3" key="1">
    <citation type="submission" date="2019-03" db="EMBL/GenBank/DDBJ databases">
        <title>Efficiently degradation of phenoxyalkanoic acid herbicides by Cupriavidus oxalaticus strain X32.</title>
        <authorList>
            <person name="Sheng X."/>
        </authorList>
    </citation>
    <scope>NUCLEOTIDE SEQUENCE [LARGE SCALE GENOMIC DNA]</scope>
    <source>
        <strain evidence="2 3">X32</strain>
        <plasmid evidence="2 3">unnamed4</plasmid>
    </source>
</reference>
<sequence length="336" mass="36321">MAKTATCIVIACAPLMAWAQPQNPEAIRAQACAASNKHPNDRAAIADKRLYQGITVNAAICVAGAPASTQLSNDGQSVDALQYADGRMIRFISNQLDMVTMGLAPATITPLSTAPEGVCDKYVGTTVAPLSFDRALAGLPKIAPKDEFESTGEYEARAASATPDRTLIVMKPLELKIRYNADQQRFEIQGGDFGSPRGGRIILLDSDRTVGSYIGSNAFGASARVERIQRIRRSLTHKIDSSDRIFPGIGMFDIVGSYPASPVEARRLQAQLKLAYALNPKPPFQERYSYRDSKPTIDDPEEVRVNEVTLVSDVQCGLLMDGGNKVLAAYATKKPQ</sequence>
<dbReference type="EMBL" id="CP038639">
    <property type="protein sequence ID" value="QBY56469.1"/>
    <property type="molecule type" value="Genomic_DNA"/>
</dbReference>